<gene>
    <name evidence="2" type="ORF">G4Z02_06070</name>
</gene>
<dbReference type="EMBL" id="CP048914">
    <property type="protein sequence ID" value="QMS85336.1"/>
    <property type="molecule type" value="Genomic_DNA"/>
</dbReference>
<evidence type="ECO:0000313" key="3">
    <source>
        <dbReference type="Proteomes" id="UP000514720"/>
    </source>
</evidence>
<dbReference type="RefSeq" id="WP_258877129.1">
    <property type="nucleotide sequence ID" value="NZ_CP048914.1"/>
</dbReference>
<feature type="signal peptide" evidence="1">
    <location>
        <begin position="1"/>
        <end position="20"/>
    </location>
</feature>
<name>A0A7L7KSX8_9MOLU</name>
<reference evidence="2 3" key="1">
    <citation type="submission" date="2020-02" db="EMBL/GenBank/DDBJ databases">
        <authorList>
            <person name="Zheng R.K."/>
            <person name="Sun C.M."/>
        </authorList>
    </citation>
    <scope>NUCLEOTIDE SEQUENCE [LARGE SCALE GENOMIC DNA]</scope>
    <source>
        <strain evidence="3">zrk13</strain>
    </source>
</reference>
<keyword evidence="3" id="KW-1185">Reference proteome</keyword>
<dbReference type="AlphaFoldDB" id="A0A7L7KSX8"/>
<evidence type="ECO:0000256" key="1">
    <source>
        <dbReference type="SAM" id="SignalP"/>
    </source>
</evidence>
<keyword evidence="1" id="KW-0732">Signal</keyword>
<evidence type="ECO:0000313" key="2">
    <source>
        <dbReference type="EMBL" id="QMS85336.1"/>
    </source>
</evidence>
<dbReference type="KEGG" id="xcl:G4Z02_06070"/>
<sequence length="198" mass="20449">MKLKVKIIASLLLVSLVVSAGTFAYWASNVLGTETTSTGTVTVGSGDSVSTTFDLTNAQDSSGLLVPAGQLANSTAGAVGAIDLSWDVQWLEDEVTSQLAGTSSVADITVTSDVVITLGETVLDSTTYANIYALINVTPDAGNATQLTLDAAAETFAFQITMDEPADQAEYDLISTASVAITFTYTIDSADIVTTDVN</sequence>
<proteinExistence type="predicted"/>
<accession>A0A7L7KSX8</accession>
<dbReference type="Proteomes" id="UP000514720">
    <property type="component" value="Chromosome"/>
</dbReference>
<protein>
    <submittedName>
        <fullName evidence="2">Uncharacterized protein</fullName>
    </submittedName>
</protein>
<organism evidence="2 3">
    <name type="scientific">Candidatus Xianfuyuplasma coldseepsis</name>
    <dbReference type="NCBI Taxonomy" id="2782163"/>
    <lineage>
        <taxon>Bacteria</taxon>
        <taxon>Bacillati</taxon>
        <taxon>Mycoplasmatota</taxon>
        <taxon>Mollicutes</taxon>
        <taxon>Candidatus Izemoplasmatales</taxon>
        <taxon>Candidatus Izemoplasmataceae</taxon>
        <taxon>Candidatus Xianfuyuplasma</taxon>
    </lineage>
</organism>
<feature type="chain" id="PRO_5036502278" evidence="1">
    <location>
        <begin position="21"/>
        <end position="198"/>
    </location>
</feature>